<dbReference type="EMBL" id="JAASUB010000014">
    <property type="protein sequence ID" value="MBC1510623.1"/>
    <property type="molecule type" value="Genomic_DNA"/>
</dbReference>
<evidence type="ECO:0000256" key="1">
    <source>
        <dbReference type="SAM" id="Phobius"/>
    </source>
</evidence>
<sequence length="164" mass="18135">MGDDVVKDLNEKIESNNANWAIPIVTFAVGSLPIIGMPISVMTTAGDVGEAVTEDEKIKAKIKMENLKSTADTFKMTLSIQTIHQENPLEDMVNIDIQPTKGTRDILGRWKKKSETITDPNKGGGSFPKAEISSGELDYVELYKRFQDAEFDRDVSNNITEGIE</sequence>
<accession>A0ABR6SZ14</accession>
<keyword evidence="1" id="KW-1133">Transmembrane helix</keyword>
<evidence type="ECO:0000313" key="3">
    <source>
        <dbReference type="Proteomes" id="UP000587800"/>
    </source>
</evidence>
<organism evidence="2 3">
    <name type="scientific">Listeria immobilis</name>
    <dbReference type="NCBI Taxonomy" id="2713502"/>
    <lineage>
        <taxon>Bacteria</taxon>
        <taxon>Bacillati</taxon>
        <taxon>Bacillota</taxon>
        <taxon>Bacilli</taxon>
        <taxon>Bacillales</taxon>
        <taxon>Listeriaceae</taxon>
        <taxon>Listeria</taxon>
    </lineage>
</organism>
<proteinExistence type="predicted"/>
<comment type="caution">
    <text evidence="2">The sequence shown here is derived from an EMBL/GenBank/DDBJ whole genome shotgun (WGS) entry which is preliminary data.</text>
</comment>
<dbReference type="RefSeq" id="WP_185344397.1">
    <property type="nucleotide sequence ID" value="NZ_JAASTV010000001.1"/>
</dbReference>
<gene>
    <name evidence="2" type="ORF">HCJ59_12090</name>
</gene>
<name>A0ABR6SZ14_9LIST</name>
<reference evidence="2 3" key="1">
    <citation type="submission" date="2020-03" db="EMBL/GenBank/DDBJ databases">
        <title>Soil Listeria distribution.</title>
        <authorList>
            <person name="Liao J."/>
            <person name="Wiedmann M."/>
        </authorList>
    </citation>
    <scope>NUCLEOTIDE SEQUENCE [LARGE SCALE GENOMIC DNA]</scope>
    <source>
        <strain evidence="2 3">FSL L7-1515</strain>
    </source>
</reference>
<keyword evidence="1" id="KW-0472">Membrane</keyword>
<keyword evidence="1" id="KW-0812">Transmembrane</keyword>
<dbReference type="Proteomes" id="UP000587800">
    <property type="component" value="Unassembled WGS sequence"/>
</dbReference>
<evidence type="ECO:0000313" key="2">
    <source>
        <dbReference type="EMBL" id="MBC1510623.1"/>
    </source>
</evidence>
<keyword evidence="3" id="KW-1185">Reference proteome</keyword>
<protein>
    <submittedName>
        <fullName evidence="2">Uncharacterized protein</fullName>
    </submittedName>
</protein>
<feature type="transmembrane region" description="Helical" evidence="1">
    <location>
        <begin position="20"/>
        <end position="39"/>
    </location>
</feature>